<sequence length="122" mass="13900">MMRKKPELAPPLQTFAPHQQEDVWPPVYYKRATDPIHDGSSVESGFEPGILRIRGRHLTTRTPRPVPNHTRIDRTPPHSPVPDAIAATEPVGWTRDNARIDRWMKGRSHDGCVPKIDTDQQL</sequence>
<keyword evidence="3" id="KW-1185">Reference proteome</keyword>
<evidence type="ECO:0000256" key="1">
    <source>
        <dbReference type="SAM" id="MobiDB-lite"/>
    </source>
</evidence>
<feature type="region of interest" description="Disordered" evidence="1">
    <location>
        <begin position="53"/>
        <end position="90"/>
    </location>
</feature>
<dbReference type="AlphaFoldDB" id="A0A4Y2CRY9"/>
<gene>
    <name evidence="2" type="ORF">AVEN_15400_1</name>
</gene>
<comment type="caution">
    <text evidence="2">The sequence shown here is derived from an EMBL/GenBank/DDBJ whole genome shotgun (WGS) entry which is preliminary data.</text>
</comment>
<name>A0A4Y2CRY9_ARAVE</name>
<protein>
    <submittedName>
        <fullName evidence="2">Uncharacterized protein</fullName>
    </submittedName>
</protein>
<accession>A0A4Y2CRY9</accession>
<reference evidence="2 3" key="1">
    <citation type="journal article" date="2019" name="Sci. Rep.">
        <title>Orb-weaving spider Araneus ventricosus genome elucidates the spidroin gene catalogue.</title>
        <authorList>
            <person name="Kono N."/>
            <person name="Nakamura H."/>
            <person name="Ohtoshi R."/>
            <person name="Moran D.A.P."/>
            <person name="Shinohara A."/>
            <person name="Yoshida Y."/>
            <person name="Fujiwara M."/>
            <person name="Mori M."/>
            <person name="Tomita M."/>
            <person name="Arakawa K."/>
        </authorList>
    </citation>
    <scope>NUCLEOTIDE SEQUENCE [LARGE SCALE GENOMIC DNA]</scope>
</reference>
<dbReference type="Proteomes" id="UP000499080">
    <property type="component" value="Unassembled WGS sequence"/>
</dbReference>
<evidence type="ECO:0000313" key="3">
    <source>
        <dbReference type="Proteomes" id="UP000499080"/>
    </source>
</evidence>
<evidence type="ECO:0000313" key="2">
    <source>
        <dbReference type="EMBL" id="GBM07143.1"/>
    </source>
</evidence>
<organism evidence="2 3">
    <name type="scientific">Araneus ventricosus</name>
    <name type="common">Orbweaver spider</name>
    <name type="synonym">Epeira ventricosa</name>
    <dbReference type="NCBI Taxonomy" id="182803"/>
    <lineage>
        <taxon>Eukaryota</taxon>
        <taxon>Metazoa</taxon>
        <taxon>Ecdysozoa</taxon>
        <taxon>Arthropoda</taxon>
        <taxon>Chelicerata</taxon>
        <taxon>Arachnida</taxon>
        <taxon>Araneae</taxon>
        <taxon>Araneomorphae</taxon>
        <taxon>Entelegynae</taxon>
        <taxon>Araneoidea</taxon>
        <taxon>Araneidae</taxon>
        <taxon>Araneus</taxon>
    </lineage>
</organism>
<proteinExistence type="predicted"/>
<dbReference type="EMBL" id="BGPR01000239">
    <property type="protein sequence ID" value="GBM07143.1"/>
    <property type="molecule type" value="Genomic_DNA"/>
</dbReference>